<evidence type="ECO:0000256" key="4">
    <source>
        <dbReference type="SAM" id="MobiDB-lite"/>
    </source>
</evidence>
<dbReference type="Pfam" id="PF00512">
    <property type="entry name" value="HisKA"/>
    <property type="match status" value="1"/>
</dbReference>
<dbReference type="GO" id="GO:0005524">
    <property type="term" value="F:ATP binding"/>
    <property type="evidence" value="ECO:0007669"/>
    <property type="project" value="InterPro"/>
</dbReference>
<dbReference type="OrthoDB" id="2160373at2759"/>
<dbReference type="Pfam" id="PF00069">
    <property type="entry name" value="Pkinase"/>
    <property type="match status" value="1"/>
</dbReference>
<dbReference type="InterPro" id="IPR003018">
    <property type="entry name" value="GAF"/>
</dbReference>
<dbReference type="InterPro" id="IPR000719">
    <property type="entry name" value="Prot_kinase_dom"/>
</dbReference>
<keyword evidence="7" id="KW-1185">Reference proteome</keyword>
<sequence>MEEKRQKMEEKNGTAVRVNVSLPLPRHLSNFQHEHQVVEALMAAGVPGIVHPHNIIWNKETGEVKITDFGVASVVERTRETTGASMGSVPIQYVLGSMAYLVPELSLRHANSSANGSGSEASARAVDYRSDFYSLGITFFELLTGSVPFVERSAVRMMHAHMAKQAAAVHEVDARVPKYVSGVVHRLLAKSVETRYQSSRGLVADLLRCQAIIQKLESVGNDSEDDDAEGEEFEAGDGETGYQEAGLTSDEYDEHLATVVAHNLVMLTHWVAAAPCNFAHWHRLVEAERKSLRLRETNGGRQMAAMAEVLGMYEEVFDMALANGFVQDAAMAKELSWQVMNEMASQCAAESFFCFAKWGANRAVRQRKAASHSRDDESQLGSGDRGGPGNVSLYTTTEIVASALDFDAVVQAAQQGVILLTEDTGALSSKESEHSSSSSGDSQAPGEQLFIRAKAKISYAQRKVRVRRLFYAGDSPDLPNSIINFCWHAKTAVVIGDVVADAQFKDDAYVAKRRPRSVLCAPLSLKSKHHGLIVLENDMSAGVFGDERLQLVSILAGQLINSLENALLADELRRANHRMARKNKRLEEMDSAKDAFLAVASHELRTPLTGISGMAGLMEDTAMSDYQAECLRDIEAESETLLELVNDVLDLSKLKAMNLVCLLSQPRLIPLMVLASPSDTSQRLHEMNQQYSPLHIRLLEELRTLFVKAGTDAGSQPARDK</sequence>
<dbReference type="Pfam" id="PF01590">
    <property type="entry name" value="GAF"/>
    <property type="match status" value="1"/>
</dbReference>
<dbReference type="Proteomes" id="UP000011083">
    <property type="component" value="Unassembled WGS sequence"/>
</dbReference>
<organism evidence="6 7">
    <name type="scientific">Acanthamoeba castellanii (strain ATCC 30010 / Neff)</name>
    <dbReference type="NCBI Taxonomy" id="1257118"/>
    <lineage>
        <taxon>Eukaryota</taxon>
        <taxon>Amoebozoa</taxon>
        <taxon>Discosea</taxon>
        <taxon>Longamoebia</taxon>
        <taxon>Centramoebida</taxon>
        <taxon>Acanthamoebidae</taxon>
        <taxon>Acanthamoeba</taxon>
    </lineage>
</organism>
<dbReference type="KEGG" id="acan:ACA1_055410"/>
<dbReference type="RefSeq" id="XP_004344178.1">
    <property type="nucleotide sequence ID" value="XM_004344128.1"/>
</dbReference>
<evidence type="ECO:0000259" key="5">
    <source>
        <dbReference type="PROSITE" id="PS50011"/>
    </source>
</evidence>
<dbReference type="Gene3D" id="3.30.450.40">
    <property type="match status" value="1"/>
</dbReference>
<evidence type="ECO:0000256" key="1">
    <source>
        <dbReference type="ARBA" id="ARBA00022553"/>
    </source>
</evidence>
<proteinExistence type="predicted"/>
<dbReference type="VEuPathDB" id="AmoebaDB:ACA1_055410"/>
<dbReference type="GeneID" id="14921645"/>
<keyword evidence="6" id="KW-0418">Kinase</keyword>
<keyword evidence="3" id="KW-0175">Coiled coil</keyword>
<dbReference type="SUPFAM" id="SSF55781">
    <property type="entry name" value="GAF domain-like"/>
    <property type="match status" value="1"/>
</dbReference>
<dbReference type="Gene3D" id="1.10.287.130">
    <property type="match status" value="1"/>
</dbReference>
<dbReference type="InterPro" id="IPR003661">
    <property type="entry name" value="HisK_dim/P_dom"/>
</dbReference>
<reference evidence="6 7" key="1">
    <citation type="journal article" date="2013" name="Genome Biol.">
        <title>Genome of Acanthamoeba castellanii highlights extensive lateral gene transfer and early evolution of tyrosine kinase signaling.</title>
        <authorList>
            <person name="Clarke M."/>
            <person name="Lohan A.J."/>
            <person name="Liu B."/>
            <person name="Lagkouvardos I."/>
            <person name="Roy S."/>
            <person name="Zafar N."/>
            <person name="Bertelli C."/>
            <person name="Schilde C."/>
            <person name="Kianianmomeni A."/>
            <person name="Burglin T.R."/>
            <person name="Frech C."/>
            <person name="Turcotte B."/>
            <person name="Kopec K.O."/>
            <person name="Synnott J.M."/>
            <person name="Choo C."/>
            <person name="Paponov I."/>
            <person name="Finkler A."/>
            <person name="Soon Heng Tan C."/>
            <person name="Hutchins A.P."/>
            <person name="Weinmeier T."/>
            <person name="Rattei T."/>
            <person name="Chu J.S."/>
            <person name="Gimenez G."/>
            <person name="Irimia M."/>
            <person name="Rigden D.J."/>
            <person name="Fitzpatrick D.A."/>
            <person name="Lorenzo-Morales J."/>
            <person name="Bateman A."/>
            <person name="Chiu C.H."/>
            <person name="Tang P."/>
            <person name="Hegemann P."/>
            <person name="Fromm H."/>
            <person name="Raoult D."/>
            <person name="Greub G."/>
            <person name="Miranda-Saavedra D."/>
            <person name="Chen N."/>
            <person name="Nash P."/>
            <person name="Ginger M.L."/>
            <person name="Horn M."/>
            <person name="Schaap P."/>
            <person name="Caler L."/>
            <person name="Loftus B."/>
        </authorList>
    </citation>
    <scope>NUCLEOTIDE SEQUENCE [LARGE SCALE GENOMIC DNA]</scope>
    <source>
        <strain evidence="6 7">Neff</strain>
    </source>
</reference>
<gene>
    <name evidence="6" type="ORF">ACA1_055410</name>
</gene>
<name>L8H6J6_ACACF</name>
<feature type="compositionally biased region" description="Acidic residues" evidence="4">
    <location>
        <begin position="222"/>
        <end position="237"/>
    </location>
</feature>
<dbReference type="InterPro" id="IPR029016">
    <property type="entry name" value="GAF-like_dom_sf"/>
</dbReference>
<dbReference type="GO" id="GO:0000155">
    <property type="term" value="F:phosphorelay sensor kinase activity"/>
    <property type="evidence" value="ECO:0007669"/>
    <property type="project" value="InterPro"/>
</dbReference>
<feature type="domain" description="Protein kinase" evidence="5">
    <location>
        <begin position="1"/>
        <end position="207"/>
    </location>
</feature>
<dbReference type="PROSITE" id="PS50011">
    <property type="entry name" value="PROTEIN_KINASE_DOM"/>
    <property type="match status" value="1"/>
</dbReference>
<dbReference type="AlphaFoldDB" id="L8H6J6"/>
<evidence type="ECO:0000313" key="6">
    <source>
        <dbReference type="EMBL" id="ELR20775.1"/>
    </source>
</evidence>
<dbReference type="SMART" id="SM00388">
    <property type="entry name" value="HisKA"/>
    <property type="match status" value="1"/>
</dbReference>
<dbReference type="InterPro" id="IPR011009">
    <property type="entry name" value="Kinase-like_dom_sf"/>
</dbReference>
<dbReference type="EMBL" id="KB007909">
    <property type="protein sequence ID" value="ELR20775.1"/>
    <property type="molecule type" value="Genomic_DNA"/>
</dbReference>
<dbReference type="SUPFAM" id="SSF47384">
    <property type="entry name" value="Homodimeric domain of signal transducing histidine kinase"/>
    <property type="match status" value="1"/>
</dbReference>
<dbReference type="SMART" id="SM00065">
    <property type="entry name" value="GAF"/>
    <property type="match status" value="1"/>
</dbReference>
<accession>L8H6J6</accession>
<dbReference type="PANTHER" id="PTHR45339">
    <property type="entry name" value="HYBRID SIGNAL TRANSDUCTION HISTIDINE KINASE J"/>
    <property type="match status" value="1"/>
</dbReference>
<evidence type="ECO:0000313" key="7">
    <source>
        <dbReference type="Proteomes" id="UP000011083"/>
    </source>
</evidence>
<feature type="coiled-coil region" evidence="3">
    <location>
        <begin position="565"/>
        <end position="592"/>
    </location>
</feature>
<keyword evidence="6" id="KW-0808">Transferase</keyword>
<feature type="region of interest" description="Disordered" evidence="4">
    <location>
        <begin position="220"/>
        <end position="244"/>
    </location>
</feature>
<evidence type="ECO:0000256" key="2">
    <source>
        <dbReference type="ARBA" id="ARBA00023012"/>
    </source>
</evidence>
<dbReference type="SUPFAM" id="SSF56112">
    <property type="entry name" value="Protein kinase-like (PK-like)"/>
    <property type="match status" value="1"/>
</dbReference>
<keyword evidence="2" id="KW-0902">Two-component regulatory system</keyword>
<dbReference type="PANTHER" id="PTHR45339:SF1">
    <property type="entry name" value="HYBRID SIGNAL TRANSDUCTION HISTIDINE KINASE J"/>
    <property type="match status" value="1"/>
</dbReference>
<protein>
    <submittedName>
        <fullName evidence="6">His Kinase A (Phosphoacceptor) domain containing protein</fullName>
    </submittedName>
</protein>
<feature type="region of interest" description="Disordered" evidence="4">
    <location>
        <begin position="369"/>
        <end position="388"/>
    </location>
</feature>
<keyword evidence="1" id="KW-0597">Phosphoprotein</keyword>
<dbReference type="CDD" id="cd00082">
    <property type="entry name" value="HisKA"/>
    <property type="match status" value="1"/>
</dbReference>
<dbReference type="Gene3D" id="1.10.510.10">
    <property type="entry name" value="Transferase(Phosphotransferase) domain 1"/>
    <property type="match status" value="1"/>
</dbReference>
<dbReference type="InterPro" id="IPR036097">
    <property type="entry name" value="HisK_dim/P_sf"/>
</dbReference>
<dbReference type="SMART" id="SM00220">
    <property type="entry name" value="S_TKc"/>
    <property type="match status" value="1"/>
</dbReference>
<evidence type="ECO:0000256" key="3">
    <source>
        <dbReference type="SAM" id="Coils"/>
    </source>
</evidence>